<dbReference type="Pfam" id="PF03693">
    <property type="entry name" value="ParD_antitoxin"/>
    <property type="match status" value="1"/>
</dbReference>
<evidence type="ECO:0000313" key="4">
    <source>
        <dbReference type="EMBL" id="SEJ52150.1"/>
    </source>
</evidence>
<dbReference type="GO" id="GO:0006355">
    <property type="term" value="P:regulation of DNA-templated transcription"/>
    <property type="evidence" value="ECO:0007669"/>
    <property type="project" value="InterPro"/>
</dbReference>
<dbReference type="InterPro" id="IPR038296">
    <property type="entry name" value="ParD_sf"/>
</dbReference>
<dbReference type="STRING" id="1416801.SAMN05192553_104446"/>
<dbReference type="AlphaFoldDB" id="A0A1H6ZRC8"/>
<keyword evidence="5" id="KW-1185">Reference proteome</keyword>
<feature type="region of interest" description="Disordered" evidence="3">
    <location>
        <begin position="68"/>
        <end position="91"/>
    </location>
</feature>
<sequence>MVYFYTKIDVMARQTITVNEPNDRWMKEKIQDNEYASKSELINDLIRRQREHEEQRNWLRAELIKGEESGYSSKSMSEVLEEAKKRAKNRQ</sequence>
<comment type="similarity">
    <text evidence="1">Belongs to the ParD antitoxin family.</text>
</comment>
<proteinExistence type="inferred from homology"/>
<dbReference type="EMBL" id="FNZH01000004">
    <property type="protein sequence ID" value="SEJ52150.1"/>
    <property type="molecule type" value="Genomic_DNA"/>
</dbReference>
<dbReference type="Gene3D" id="6.10.10.120">
    <property type="entry name" value="Antitoxin ParD1-like"/>
    <property type="match status" value="1"/>
</dbReference>
<dbReference type="Proteomes" id="UP000199403">
    <property type="component" value="Unassembled WGS sequence"/>
</dbReference>
<evidence type="ECO:0000256" key="3">
    <source>
        <dbReference type="SAM" id="MobiDB-lite"/>
    </source>
</evidence>
<reference evidence="5" key="1">
    <citation type="submission" date="2016-10" db="EMBL/GenBank/DDBJ databases">
        <authorList>
            <person name="Varghese N."/>
            <person name="Submissions S."/>
        </authorList>
    </citation>
    <scope>NUCLEOTIDE SEQUENCE [LARGE SCALE GENOMIC DNA]</scope>
    <source>
        <strain evidence="5">IBRC-M 10761</strain>
    </source>
</reference>
<dbReference type="InterPro" id="IPR010985">
    <property type="entry name" value="Ribbon_hlx_hlx"/>
</dbReference>
<gene>
    <name evidence="4" type="ORF">SAMN05192553_104446</name>
</gene>
<evidence type="ECO:0000256" key="1">
    <source>
        <dbReference type="ARBA" id="ARBA00008580"/>
    </source>
</evidence>
<protein>
    <submittedName>
        <fullName evidence="4">Antitoxin ParD1/3/4</fullName>
    </submittedName>
</protein>
<dbReference type="SUPFAM" id="SSF47598">
    <property type="entry name" value="Ribbon-helix-helix"/>
    <property type="match status" value="1"/>
</dbReference>
<dbReference type="PANTHER" id="PTHR36582:SF2">
    <property type="entry name" value="ANTITOXIN PARD"/>
    <property type="match status" value="1"/>
</dbReference>
<keyword evidence="2" id="KW-1277">Toxin-antitoxin system</keyword>
<evidence type="ECO:0000256" key="2">
    <source>
        <dbReference type="ARBA" id="ARBA00022649"/>
    </source>
</evidence>
<evidence type="ECO:0000313" key="5">
    <source>
        <dbReference type="Proteomes" id="UP000199403"/>
    </source>
</evidence>
<dbReference type="InterPro" id="IPR022789">
    <property type="entry name" value="ParD"/>
</dbReference>
<accession>A0A1H6ZRC8</accession>
<organism evidence="4 5">
    <name type="scientific">Cyclobacterium xiamenense</name>
    <dbReference type="NCBI Taxonomy" id="1297121"/>
    <lineage>
        <taxon>Bacteria</taxon>
        <taxon>Pseudomonadati</taxon>
        <taxon>Bacteroidota</taxon>
        <taxon>Cytophagia</taxon>
        <taxon>Cytophagales</taxon>
        <taxon>Cyclobacteriaceae</taxon>
        <taxon>Cyclobacterium</taxon>
    </lineage>
</organism>
<dbReference type="PANTHER" id="PTHR36582">
    <property type="entry name" value="ANTITOXIN PARD"/>
    <property type="match status" value="1"/>
</dbReference>
<name>A0A1H6ZRC8_9BACT</name>